<evidence type="ECO:0000256" key="6">
    <source>
        <dbReference type="SAM" id="MobiDB-lite"/>
    </source>
</evidence>
<dbReference type="Pfam" id="PF05142">
    <property type="entry name" value="DUF702"/>
    <property type="match status" value="1"/>
</dbReference>
<keyword evidence="4" id="KW-0805">Transcription regulation</keyword>
<comment type="caution">
    <text evidence="8">The sequence shown here is derived from an EMBL/GenBank/DDBJ whole genome shotgun (WGS) entry which is preliminary data.</text>
</comment>
<evidence type="ECO:0000256" key="5">
    <source>
        <dbReference type="ARBA" id="ARBA00023163"/>
    </source>
</evidence>
<dbReference type="InterPro" id="IPR006510">
    <property type="entry name" value="Znf_LRP1"/>
</dbReference>
<keyword evidence="9" id="KW-1185">Reference proteome</keyword>
<evidence type="ECO:0000256" key="2">
    <source>
        <dbReference type="ARBA" id="ARBA00022771"/>
    </source>
</evidence>
<feature type="region of interest" description="Disordered" evidence="6">
    <location>
        <begin position="203"/>
        <end position="248"/>
    </location>
</feature>
<evidence type="ECO:0000313" key="8">
    <source>
        <dbReference type="EMBL" id="GJS93397.1"/>
    </source>
</evidence>
<reference evidence="8" key="2">
    <citation type="submission" date="2022-01" db="EMBL/GenBank/DDBJ databases">
        <authorList>
            <person name="Yamashiro T."/>
            <person name="Shiraishi A."/>
            <person name="Satake H."/>
            <person name="Nakayama K."/>
        </authorList>
    </citation>
    <scope>NUCLEOTIDE SEQUENCE</scope>
</reference>
<sequence>MQLGTMCMHAEVKPCQICGDQGVPEAIITCCQCKSSREHLYCMRVLTTEVPTFWHCDECKETKLASPKTAVKEHTHRNGGGGFCQDCGNQAKKECLHMRCRTCCRSRGFQCQTHVESTWIPLAVRQERQLTAEQNDQNRRFAVQNSKWTRSVHDYDQNLNMVNQVSTAGAVADNACRYVNRLTKFCGSKFEVLPPITEEADVGSQVEVAESSETLEKPEAKSSTKTGSKNDAGVEAGRSDGEKPNPTSALAFSDTSNLYIPALNSYWKGSFNLPNGHENLNDVFMAHPPSRVHMKVYEAMVNMPESINFELAPQELYMEMFSGSLPNKDDIGLYFFPSLKERSENSMALTDFLWSKNLLMKSVVGGVELLVFSSKFLQPCSQEFQGNCFLWGVFRCPKDSKKVADAPLLLEVKCEPFDDLPPGFKKICKPRAGEKQIAGIKSTGRWWCQTFGVKLKKWCKKCYGIRIQ</sequence>
<feature type="domain" description="AIPP2-like SPOC-like" evidence="7">
    <location>
        <begin position="267"/>
        <end position="394"/>
    </location>
</feature>
<dbReference type="NCBIfam" id="TIGR01623">
    <property type="entry name" value="put_zinc_LRP1"/>
    <property type="match status" value="1"/>
</dbReference>
<dbReference type="Gene3D" id="3.30.40.10">
    <property type="entry name" value="Zinc/RING finger domain, C3HC4 (zinc finger)"/>
    <property type="match status" value="1"/>
</dbReference>
<dbReference type="InterPro" id="IPR011011">
    <property type="entry name" value="Znf_FYVE_PHD"/>
</dbReference>
<evidence type="ECO:0000256" key="1">
    <source>
        <dbReference type="ARBA" id="ARBA00022723"/>
    </source>
</evidence>
<reference evidence="8" key="1">
    <citation type="journal article" date="2022" name="Int. J. Mol. Sci.">
        <title>Draft Genome of Tanacetum Coccineum: Genomic Comparison of Closely Related Tanacetum-Family Plants.</title>
        <authorList>
            <person name="Yamashiro T."/>
            <person name="Shiraishi A."/>
            <person name="Nakayama K."/>
            <person name="Satake H."/>
        </authorList>
    </citation>
    <scope>NUCLEOTIDE SEQUENCE</scope>
</reference>
<evidence type="ECO:0000313" key="9">
    <source>
        <dbReference type="Proteomes" id="UP001151760"/>
    </source>
</evidence>
<dbReference type="InterPro" id="IPR049914">
    <property type="entry name" value="PHD1-3/5-6"/>
</dbReference>
<gene>
    <name evidence="8" type="ORF">Tco_0800365</name>
</gene>
<evidence type="ECO:0000259" key="7">
    <source>
        <dbReference type="Pfam" id="PF23121"/>
    </source>
</evidence>
<dbReference type="PANTHER" id="PTHR33304:SF36">
    <property type="entry name" value="GB|AAF26970.1-RELATED"/>
    <property type="match status" value="1"/>
</dbReference>
<evidence type="ECO:0000256" key="4">
    <source>
        <dbReference type="ARBA" id="ARBA00023015"/>
    </source>
</evidence>
<accession>A0ABQ4ZW80</accession>
<evidence type="ECO:0000256" key="3">
    <source>
        <dbReference type="ARBA" id="ARBA00022833"/>
    </source>
</evidence>
<dbReference type="InterPro" id="IPR013083">
    <property type="entry name" value="Znf_RING/FYVE/PHD"/>
</dbReference>
<dbReference type="EMBL" id="BQNB010011654">
    <property type="protein sequence ID" value="GJS93397.1"/>
    <property type="molecule type" value="Genomic_DNA"/>
</dbReference>
<name>A0ABQ4ZW80_9ASTR</name>
<organism evidence="8 9">
    <name type="scientific">Tanacetum coccineum</name>
    <dbReference type="NCBI Taxonomy" id="301880"/>
    <lineage>
        <taxon>Eukaryota</taxon>
        <taxon>Viridiplantae</taxon>
        <taxon>Streptophyta</taxon>
        <taxon>Embryophyta</taxon>
        <taxon>Tracheophyta</taxon>
        <taxon>Spermatophyta</taxon>
        <taxon>Magnoliopsida</taxon>
        <taxon>eudicotyledons</taxon>
        <taxon>Gunneridae</taxon>
        <taxon>Pentapetalae</taxon>
        <taxon>asterids</taxon>
        <taxon>campanulids</taxon>
        <taxon>Asterales</taxon>
        <taxon>Asteraceae</taxon>
        <taxon>Asteroideae</taxon>
        <taxon>Anthemideae</taxon>
        <taxon>Anthemidinae</taxon>
        <taxon>Tanacetum</taxon>
    </lineage>
</organism>
<dbReference type="Proteomes" id="UP001151760">
    <property type="component" value="Unassembled WGS sequence"/>
</dbReference>
<dbReference type="SUPFAM" id="SSF57903">
    <property type="entry name" value="FYVE/PHD zinc finger"/>
    <property type="match status" value="1"/>
</dbReference>
<dbReference type="PANTHER" id="PTHR33304">
    <property type="match status" value="1"/>
</dbReference>
<dbReference type="Pfam" id="PF23121">
    <property type="entry name" value="SPOC_AIPP2"/>
    <property type="match status" value="1"/>
</dbReference>
<protein>
    <submittedName>
        <fullName evidence="8">Zinc finger, RING/FYVE/PHD-type containing protein</fullName>
    </submittedName>
</protein>
<keyword evidence="5" id="KW-0804">Transcription</keyword>
<proteinExistence type="predicted"/>
<keyword evidence="1" id="KW-0479">Metal-binding</keyword>
<keyword evidence="3" id="KW-0862">Zinc</keyword>
<dbReference type="InterPro" id="IPR056280">
    <property type="entry name" value="AIPP2-like_SPOC"/>
</dbReference>
<keyword evidence="2" id="KW-0863">Zinc-finger</keyword>